<evidence type="ECO:0000256" key="4">
    <source>
        <dbReference type="ARBA" id="ARBA00022859"/>
    </source>
</evidence>
<dbReference type="InterPro" id="IPR015510">
    <property type="entry name" value="PGRP"/>
</dbReference>
<protein>
    <recommendedName>
        <fullName evidence="7">Peptidoglycan-recognition protein</fullName>
    </recommendedName>
</protein>
<evidence type="ECO:0000313" key="12">
    <source>
        <dbReference type="EMBL" id="KAJ8916771.1"/>
    </source>
</evidence>
<dbReference type="Pfam" id="PF01510">
    <property type="entry name" value="Amidase_2"/>
    <property type="match status" value="1"/>
</dbReference>
<dbReference type="PIRSF" id="PIRSF037945">
    <property type="entry name" value="PGRPs"/>
    <property type="match status" value="1"/>
</dbReference>
<sequence>MAFELANVAHIAVLMIMLPCFVRTTCPNIISRQEWNAAAPSSSKSLRENPPSYVVVHHSVTRMCNTTEDCKLLMKSIQNTHMNTNGWEDIGYNFLIGNDGNIYEGRGWGIHGAHAISYNARSLGICLIGNFEEYPPSESQLQALRELIACSLEENKLIEDYNLIGHNQESATLCPGKYLYNEIKTWSHFNNNPK</sequence>
<feature type="disulfide bond" evidence="8">
    <location>
        <begin position="64"/>
        <end position="70"/>
    </location>
</feature>
<keyword evidence="3 9" id="KW-0732">Signal</keyword>
<comment type="function">
    <text evidence="6">Peptidoglycan-recognition protein probably involved in innate immunity by binding to peptidoglycans (PGN) of bacteria and activating the prophenoloxidase (proPO) cascade immune response. Binds to 1,3-beta-D-glucan and PGN.</text>
</comment>
<keyword evidence="13" id="KW-1185">Reference proteome</keyword>
<evidence type="ECO:0000256" key="7">
    <source>
        <dbReference type="PIRNR" id="PIRNR037945"/>
    </source>
</evidence>
<dbReference type="AlphaFoldDB" id="A0AAV8VQM9"/>
<gene>
    <name evidence="12" type="ORF">NQ315_005776</name>
</gene>
<evidence type="ECO:0000256" key="8">
    <source>
        <dbReference type="PIRSR" id="PIRSR037945-1"/>
    </source>
</evidence>
<dbReference type="InterPro" id="IPR036505">
    <property type="entry name" value="Amidase/PGRP_sf"/>
</dbReference>
<comment type="similarity">
    <text evidence="1 7">Belongs to the N-acetylmuramoyl-L-alanine amidase 2 family.</text>
</comment>
<evidence type="ECO:0000256" key="2">
    <source>
        <dbReference type="ARBA" id="ARBA00022588"/>
    </source>
</evidence>
<dbReference type="InterPro" id="IPR017331">
    <property type="entry name" value="Peptidoglycan_recognition"/>
</dbReference>
<dbReference type="GO" id="GO:0042834">
    <property type="term" value="F:peptidoglycan binding"/>
    <property type="evidence" value="ECO:0007669"/>
    <property type="project" value="InterPro"/>
</dbReference>
<feature type="chain" id="PRO_5043631030" description="Peptidoglycan-recognition protein" evidence="9">
    <location>
        <begin position="25"/>
        <end position="194"/>
    </location>
</feature>
<feature type="domain" description="N-acetylmuramoyl-L-alanine amidase" evidence="10">
    <location>
        <begin position="39"/>
        <end position="176"/>
    </location>
</feature>
<dbReference type="InterPro" id="IPR006619">
    <property type="entry name" value="PGRP_domain_met/bac"/>
</dbReference>
<dbReference type="GO" id="GO:0008270">
    <property type="term" value="F:zinc ion binding"/>
    <property type="evidence" value="ECO:0007669"/>
    <property type="project" value="InterPro"/>
</dbReference>
<dbReference type="Proteomes" id="UP001159042">
    <property type="component" value="Unassembled WGS sequence"/>
</dbReference>
<dbReference type="SMART" id="SM00644">
    <property type="entry name" value="Ami_2"/>
    <property type="match status" value="1"/>
</dbReference>
<keyword evidence="4 7" id="KW-0391">Immunity</keyword>
<dbReference type="CDD" id="cd06583">
    <property type="entry name" value="PGRP"/>
    <property type="match status" value="1"/>
</dbReference>
<organism evidence="12 13">
    <name type="scientific">Exocentrus adspersus</name>
    <dbReference type="NCBI Taxonomy" id="1586481"/>
    <lineage>
        <taxon>Eukaryota</taxon>
        <taxon>Metazoa</taxon>
        <taxon>Ecdysozoa</taxon>
        <taxon>Arthropoda</taxon>
        <taxon>Hexapoda</taxon>
        <taxon>Insecta</taxon>
        <taxon>Pterygota</taxon>
        <taxon>Neoptera</taxon>
        <taxon>Endopterygota</taxon>
        <taxon>Coleoptera</taxon>
        <taxon>Polyphaga</taxon>
        <taxon>Cucujiformia</taxon>
        <taxon>Chrysomeloidea</taxon>
        <taxon>Cerambycidae</taxon>
        <taxon>Lamiinae</taxon>
        <taxon>Acanthocinini</taxon>
        <taxon>Exocentrus</taxon>
    </lineage>
</organism>
<dbReference type="GO" id="GO:0009253">
    <property type="term" value="P:peptidoglycan catabolic process"/>
    <property type="evidence" value="ECO:0007669"/>
    <property type="project" value="InterPro"/>
</dbReference>
<dbReference type="GO" id="GO:0008745">
    <property type="term" value="F:N-acetylmuramoyl-L-alanine amidase activity"/>
    <property type="evidence" value="ECO:0007669"/>
    <property type="project" value="InterPro"/>
</dbReference>
<reference evidence="12 13" key="1">
    <citation type="journal article" date="2023" name="Insect Mol. Biol.">
        <title>Genome sequencing provides insights into the evolution of gene families encoding plant cell wall-degrading enzymes in longhorned beetles.</title>
        <authorList>
            <person name="Shin N.R."/>
            <person name="Okamura Y."/>
            <person name="Kirsch R."/>
            <person name="Pauchet Y."/>
        </authorList>
    </citation>
    <scope>NUCLEOTIDE SEQUENCE [LARGE SCALE GENOMIC DNA]</scope>
    <source>
        <strain evidence="12">EAD_L_NR</strain>
    </source>
</reference>
<keyword evidence="2 7" id="KW-0399">Innate immunity</keyword>
<dbReference type="Gene3D" id="3.40.80.10">
    <property type="entry name" value="Peptidoglycan recognition protein-like"/>
    <property type="match status" value="1"/>
</dbReference>
<evidence type="ECO:0000256" key="3">
    <source>
        <dbReference type="ARBA" id="ARBA00022729"/>
    </source>
</evidence>
<dbReference type="InterPro" id="IPR002502">
    <property type="entry name" value="Amidase_domain"/>
</dbReference>
<dbReference type="PANTHER" id="PTHR11022">
    <property type="entry name" value="PEPTIDOGLYCAN RECOGNITION PROTEIN"/>
    <property type="match status" value="1"/>
</dbReference>
<comment type="caution">
    <text evidence="12">The sequence shown here is derived from an EMBL/GenBank/DDBJ whole genome shotgun (WGS) entry which is preliminary data.</text>
</comment>
<dbReference type="GO" id="GO:0045087">
    <property type="term" value="P:innate immune response"/>
    <property type="evidence" value="ECO:0007669"/>
    <property type="project" value="UniProtKB-KW"/>
</dbReference>
<dbReference type="SMART" id="SM00701">
    <property type="entry name" value="PGRP"/>
    <property type="match status" value="1"/>
</dbReference>
<keyword evidence="5 8" id="KW-1015">Disulfide bond</keyword>
<evidence type="ECO:0000256" key="6">
    <source>
        <dbReference type="ARBA" id="ARBA00057187"/>
    </source>
</evidence>
<evidence type="ECO:0000313" key="13">
    <source>
        <dbReference type="Proteomes" id="UP001159042"/>
    </source>
</evidence>
<dbReference type="SUPFAM" id="SSF55846">
    <property type="entry name" value="N-acetylmuramoyl-L-alanine amidase-like"/>
    <property type="match status" value="1"/>
</dbReference>
<feature type="domain" description="Peptidoglycan recognition protein family" evidence="11">
    <location>
        <begin position="27"/>
        <end position="170"/>
    </location>
</feature>
<dbReference type="EMBL" id="JANEYG010000039">
    <property type="protein sequence ID" value="KAJ8916771.1"/>
    <property type="molecule type" value="Genomic_DNA"/>
</dbReference>
<evidence type="ECO:0000256" key="5">
    <source>
        <dbReference type="ARBA" id="ARBA00023157"/>
    </source>
</evidence>
<evidence type="ECO:0000259" key="11">
    <source>
        <dbReference type="SMART" id="SM00701"/>
    </source>
</evidence>
<name>A0AAV8VQM9_9CUCU</name>
<proteinExistence type="inferred from homology"/>
<evidence type="ECO:0000256" key="9">
    <source>
        <dbReference type="SAM" id="SignalP"/>
    </source>
</evidence>
<evidence type="ECO:0000259" key="10">
    <source>
        <dbReference type="SMART" id="SM00644"/>
    </source>
</evidence>
<dbReference type="PANTHER" id="PTHR11022:SF75">
    <property type="entry name" value="PEPTIDOGLYCAN-RECOGNITION PROTEIN SB1-RELATED"/>
    <property type="match status" value="1"/>
</dbReference>
<evidence type="ECO:0000256" key="1">
    <source>
        <dbReference type="ARBA" id="ARBA00007553"/>
    </source>
</evidence>
<dbReference type="FunFam" id="3.40.80.10:FF:000001">
    <property type="entry name" value="Peptidoglycan recognition protein 1"/>
    <property type="match status" value="1"/>
</dbReference>
<accession>A0AAV8VQM9</accession>
<feature type="disulfide bond" evidence="8">
    <location>
        <begin position="26"/>
        <end position="150"/>
    </location>
</feature>
<feature type="signal peptide" evidence="9">
    <location>
        <begin position="1"/>
        <end position="24"/>
    </location>
</feature>